<proteinExistence type="predicted"/>
<dbReference type="RefSeq" id="WP_008045426.1">
    <property type="nucleotide sequence ID" value="NZ_CH724152.1"/>
</dbReference>
<keyword evidence="3" id="KW-0067">ATP-binding</keyword>
<dbReference type="PROSITE" id="PS50893">
    <property type="entry name" value="ABC_TRANSPORTER_2"/>
    <property type="match status" value="1"/>
</dbReference>
<protein>
    <submittedName>
        <fullName evidence="5">Hypothetical NosF protein</fullName>
    </submittedName>
</protein>
<reference evidence="5 6" key="1">
    <citation type="submission" date="2006-02" db="EMBL/GenBank/DDBJ databases">
        <authorList>
            <person name="Pinhassi J."/>
            <person name="Pedros-Alio C."/>
            <person name="Ferriera S."/>
            <person name="Johnson J."/>
            <person name="Kravitz S."/>
            <person name="Halpern A."/>
            <person name="Remington K."/>
            <person name="Beeson K."/>
            <person name="Tran B."/>
            <person name="Rogers Y.-H."/>
            <person name="Friedman R."/>
            <person name="Venter J.C."/>
        </authorList>
    </citation>
    <scope>NUCLEOTIDE SEQUENCE [LARGE SCALE GENOMIC DNA]</scope>
    <source>
        <strain evidence="5 6">MED297</strain>
    </source>
</reference>
<keyword evidence="1" id="KW-0813">Transport</keyword>
<evidence type="ECO:0000259" key="4">
    <source>
        <dbReference type="PROSITE" id="PS50893"/>
    </source>
</evidence>
<dbReference type="InterPro" id="IPR017871">
    <property type="entry name" value="ABC_transporter-like_CS"/>
</dbReference>
<dbReference type="EMBL" id="AAOE01000026">
    <property type="protein sequence ID" value="EAR08083.1"/>
    <property type="molecule type" value="Genomic_DNA"/>
</dbReference>
<dbReference type="OrthoDB" id="9781337at2"/>
<dbReference type="PROSITE" id="PS00211">
    <property type="entry name" value="ABC_TRANSPORTER_1"/>
    <property type="match status" value="1"/>
</dbReference>
<feature type="domain" description="ABC transporter" evidence="4">
    <location>
        <begin position="7"/>
        <end position="242"/>
    </location>
</feature>
<evidence type="ECO:0000256" key="2">
    <source>
        <dbReference type="ARBA" id="ARBA00022741"/>
    </source>
</evidence>
<evidence type="ECO:0000313" key="5">
    <source>
        <dbReference type="EMBL" id="EAR08083.1"/>
    </source>
</evidence>
<dbReference type="InterPro" id="IPR003593">
    <property type="entry name" value="AAA+_ATPase"/>
</dbReference>
<keyword evidence="6" id="KW-1185">Reference proteome</keyword>
<evidence type="ECO:0000256" key="1">
    <source>
        <dbReference type="ARBA" id="ARBA00022448"/>
    </source>
</evidence>
<evidence type="ECO:0000313" key="6">
    <source>
        <dbReference type="Proteomes" id="UP000005953"/>
    </source>
</evidence>
<organism evidence="5 6">
    <name type="scientific">Reinekea blandensis MED297</name>
    <dbReference type="NCBI Taxonomy" id="314283"/>
    <lineage>
        <taxon>Bacteria</taxon>
        <taxon>Pseudomonadati</taxon>
        <taxon>Pseudomonadota</taxon>
        <taxon>Gammaproteobacteria</taxon>
        <taxon>Oceanospirillales</taxon>
        <taxon>Saccharospirillaceae</taxon>
        <taxon>Reinekea</taxon>
    </lineage>
</organism>
<dbReference type="GO" id="GO:0005524">
    <property type="term" value="F:ATP binding"/>
    <property type="evidence" value="ECO:0007669"/>
    <property type="project" value="UniProtKB-KW"/>
</dbReference>
<dbReference type="STRING" id="314283.MED297_07566"/>
<accession>A4BIK4</accession>
<dbReference type="HOGENOM" id="CLU_000604_1_2_6"/>
<comment type="caution">
    <text evidence="5">The sequence shown here is derived from an EMBL/GenBank/DDBJ whole genome shotgun (WGS) entry which is preliminary data.</text>
</comment>
<dbReference type="Gene3D" id="3.40.50.300">
    <property type="entry name" value="P-loop containing nucleotide triphosphate hydrolases"/>
    <property type="match status" value="1"/>
</dbReference>
<dbReference type="InterPro" id="IPR003439">
    <property type="entry name" value="ABC_transporter-like_ATP-bd"/>
</dbReference>
<dbReference type="InterPro" id="IPR027417">
    <property type="entry name" value="P-loop_NTPase"/>
</dbReference>
<dbReference type="CDD" id="cd03230">
    <property type="entry name" value="ABC_DR_subfamily_A"/>
    <property type="match status" value="1"/>
</dbReference>
<dbReference type="InterPro" id="IPR051782">
    <property type="entry name" value="ABC_Transporter_VariousFunc"/>
</dbReference>
<dbReference type="PANTHER" id="PTHR42939">
    <property type="entry name" value="ABC TRANSPORTER ATP-BINDING PROTEIN ALBC-RELATED"/>
    <property type="match status" value="1"/>
</dbReference>
<dbReference type="PANTHER" id="PTHR42939:SF1">
    <property type="entry name" value="ABC TRANSPORTER ATP-BINDING PROTEIN ALBC-RELATED"/>
    <property type="match status" value="1"/>
</dbReference>
<name>A4BIK4_9GAMM</name>
<dbReference type="Pfam" id="PF00005">
    <property type="entry name" value="ABC_tran"/>
    <property type="match status" value="1"/>
</dbReference>
<evidence type="ECO:0000256" key="3">
    <source>
        <dbReference type="ARBA" id="ARBA00022840"/>
    </source>
</evidence>
<dbReference type="SUPFAM" id="SSF52540">
    <property type="entry name" value="P-loop containing nucleoside triphosphate hydrolases"/>
    <property type="match status" value="1"/>
</dbReference>
<dbReference type="GO" id="GO:0016887">
    <property type="term" value="F:ATP hydrolysis activity"/>
    <property type="evidence" value="ECO:0007669"/>
    <property type="project" value="InterPro"/>
</dbReference>
<dbReference type="SMART" id="SM00382">
    <property type="entry name" value="AAA"/>
    <property type="match status" value="1"/>
</dbReference>
<dbReference type="AlphaFoldDB" id="A4BIK4"/>
<sequence>MNDQVLIELSQVGKHYDHTEVLQAVDLTLHPGEMLALMGHNGAGKTTLIKLILGLIQADVGQLSVLGCAPGLRNQQIGYVPENVSFYPMLTGRETLEYFARLNGLSRKAARQRSTALLDRVGLSPSADRRVKHYSKGMKQRLGLAQALLPSVHRGGSETAPSLLILDEPTVGLDPIATLDFFRLLAELREQGCGVIICTHVLPGLEPYLDSALILNRGRAVAQGRIDDLFVQADLPVSMAARGLNGSLRSDRVLQQYAQTDDRLVFPASQKLAVLQAALAYPALADIQVVSPGLPELYQHFLTQAETVQ</sequence>
<dbReference type="Proteomes" id="UP000005953">
    <property type="component" value="Unassembled WGS sequence"/>
</dbReference>
<gene>
    <name evidence="5" type="ORF">MED297_07566</name>
</gene>
<keyword evidence="2" id="KW-0547">Nucleotide-binding</keyword>